<evidence type="ECO:0000259" key="4">
    <source>
        <dbReference type="Pfam" id="PF01507"/>
    </source>
</evidence>
<comment type="catalytic activity">
    <reaction evidence="3">
        <text>[thioredoxin]-disulfide + sulfite + adenosine 3',5'-bisphosphate + 2 H(+) = [thioredoxin]-dithiol + 3'-phosphoadenylyl sulfate</text>
        <dbReference type="Rhea" id="RHEA:11724"/>
        <dbReference type="Rhea" id="RHEA-COMP:10698"/>
        <dbReference type="Rhea" id="RHEA-COMP:10700"/>
        <dbReference type="ChEBI" id="CHEBI:15378"/>
        <dbReference type="ChEBI" id="CHEBI:17359"/>
        <dbReference type="ChEBI" id="CHEBI:29950"/>
        <dbReference type="ChEBI" id="CHEBI:50058"/>
        <dbReference type="ChEBI" id="CHEBI:58339"/>
        <dbReference type="ChEBI" id="CHEBI:58343"/>
        <dbReference type="EC" id="1.8.4.8"/>
    </reaction>
</comment>
<dbReference type="PIRSF" id="PIRSF000857">
    <property type="entry name" value="PAPS_reductase"/>
    <property type="match status" value="1"/>
</dbReference>
<name>A0A6J4IC15_9BACT</name>
<dbReference type="PANTHER" id="PTHR46509:SF1">
    <property type="entry name" value="PHOSPHOADENOSINE PHOSPHOSULFATE REDUCTASE"/>
    <property type="match status" value="1"/>
</dbReference>
<dbReference type="NCBIfam" id="NF002537">
    <property type="entry name" value="PRK02090.1"/>
    <property type="match status" value="1"/>
</dbReference>
<keyword evidence="2 3" id="KW-0560">Oxidoreductase</keyword>
<comment type="similarity">
    <text evidence="1 3">Belongs to the PAPS reductase family. CysH subfamily.</text>
</comment>
<comment type="pathway">
    <text evidence="3">Sulfur metabolism; hydrogen sulfide biosynthesis; sulfite from sulfate: step 3/3.</text>
</comment>
<dbReference type="EMBL" id="CADCTO010000224">
    <property type="protein sequence ID" value="CAA9247677.1"/>
    <property type="molecule type" value="Genomic_DNA"/>
</dbReference>
<dbReference type="Pfam" id="PF01507">
    <property type="entry name" value="PAPS_reduct"/>
    <property type="match status" value="1"/>
</dbReference>
<evidence type="ECO:0000256" key="1">
    <source>
        <dbReference type="ARBA" id="ARBA00009732"/>
    </source>
</evidence>
<accession>A0A6J4IC15</accession>
<evidence type="ECO:0000256" key="2">
    <source>
        <dbReference type="ARBA" id="ARBA00023002"/>
    </source>
</evidence>
<dbReference type="HAMAP" id="MF_00063">
    <property type="entry name" value="CysH"/>
    <property type="match status" value="1"/>
</dbReference>
<comment type="subcellular location">
    <subcellularLocation>
        <location evidence="3">Cytoplasm</location>
    </subcellularLocation>
</comment>
<dbReference type="InterPro" id="IPR004511">
    <property type="entry name" value="PAPS/APS_Rdtase"/>
</dbReference>
<reference evidence="5" key="1">
    <citation type="submission" date="2020-02" db="EMBL/GenBank/DDBJ databases">
        <authorList>
            <person name="Meier V. D."/>
        </authorList>
    </citation>
    <scope>NUCLEOTIDE SEQUENCE</scope>
    <source>
        <strain evidence="5">AVDCRST_MAG63</strain>
    </source>
</reference>
<dbReference type="AlphaFoldDB" id="A0A6J4IC15"/>
<dbReference type="UniPathway" id="UPA00140">
    <property type="reaction ID" value="UER00206"/>
</dbReference>
<feature type="domain" description="Phosphoadenosine phosphosulphate reductase" evidence="4">
    <location>
        <begin position="30"/>
        <end position="202"/>
    </location>
</feature>
<feature type="active site" description="Nucleophile; cysteine thiosulfonate intermediate" evidence="3">
    <location>
        <position position="221"/>
    </location>
</feature>
<comment type="caution">
    <text evidence="3">Lacks conserved residue(s) required for the propagation of feature annotation.</text>
</comment>
<dbReference type="EC" id="1.8.4.8" evidence="3"/>
<dbReference type="GO" id="GO:0070814">
    <property type="term" value="P:hydrogen sulfide biosynthetic process"/>
    <property type="evidence" value="ECO:0007669"/>
    <property type="project" value="UniProtKB-UniRule"/>
</dbReference>
<evidence type="ECO:0000313" key="5">
    <source>
        <dbReference type="EMBL" id="CAA9247677.1"/>
    </source>
</evidence>
<organism evidence="5">
    <name type="scientific">uncultured Armatimonadetes bacterium</name>
    <dbReference type="NCBI Taxonomy" id="157466"/>
    <lineage>
        <taxon>Bacteria</taxon>
        <taxon>Bacillati</taxon>
        <taxon>Armatimonadota</taxon>
        <taxon>environmental samples</taxon>
    </lineage>
</organism>
<dbReference type="GO" id="GO:0019379">
    <property type="term" value="P:sulfate assimilation, phosphoadenylyl sulfate reduction by phosphoadenylyl-sulfate reductase (thioredoxin)"/>
    <property type="evidence" value="ECO:0007669"/>
    <property type="project" value="UniProtKB-UniRule"/>
</dbReference>
<keyword evidence="3" id="KW-0963">Cytoplasm</keyword>
<comment type="function">
    <text evidence="3">Catalyzes the formation of sulfite from phosphoadenosine 5'-phosphosulfate (PAPS) using thioredoxin as an electron donor.</text>
</comment>
<dbReference type="InterPro" id="IPR014729">
    <property type="entry name" value="Rossmann-like_a/b/a_fold"/>
</dbReference>
<dbReference type="GO" id="GO:0005737">
    <property type="term" value="C:cytoplasm"/>
    <property type="evidence" value="ECO:0007669"/>
    <property type="project" value="UniProtKB-SubCell"/>
</dbReference>
<dbReference type="NCBIfam" id="TIGR00434">
    <property type="entry name" value="cysH"/>
    <property type="match status" value="1"/>
</dbReference>
<gene>
    <name evidence="3" type="primary">cysH</name>
    <name evidence="5" type="ORF">AVDCRST_MAG63-1744</name>
</gene>
<dbReference type="Gene3D" id="3.40.50.620">
    <property type="entry name" value="HUPs"/>
    <property type="match status" value="1"/>
</dbReference>
<dbReference type="CDD" id="cd23945">
    <property type="entry name" value="PAPS_reductase"/>
    <property type="match status" value="1"/>
</dbReference>
<dbReference type="PANTHER" id="PTHR46509">
    <property type="entry name" value="PHOSPHOADENOSINE PHOSPHOSULFATE REDUCTASE"/>
    <property type="match status" value="1"/>
</dbReference>
<sequence>MDIESVNTTLADASAQERVAFALEHFKPGLVLSSSFGAQAAVCLHLVTRQWPEIPVILLDTQHLFPETYRFVDEMTERLGLNLHVYQSPLSAAWQEARFGKLWEQGIDGIARYNQINKVEPMQRALRDLNARAWITGLRRQQSSTRRHLGVLAEQDGVVKVHPIIDWTDRDVHQYLKAHDLPYHPLWERGYVSIGDVHTTRPLGEGMTEEETRFFGLQRECGLHQQPSKAV</sequence>
<dbReference type="GO" id="GO:0004604">
    <property type="term" value="F:phosphoadenylyl-sulfate reductase (thioredoxin) activity"/>
    <property type="evidence" value="ECO:0007669"/>
    <property type="project" value="UniProtKB-UniRule"/>
</dbReference>
<proteinExistence type="inferred from homology"/>
<dbReference type="NCBIfam" id="TIGR02057">
    <property type="entry name" value="PAPS_reductase"/>
    <property type="match status" value="1"/>
</dbReference>
<protein>
    <recommendedName>
        <fullName evidence="3">Phosphoadenosine 5'-phosphosulfate reductase</fullName>
        <shortName evidence="3">PAPS reductase</shortName>
        <ecNumber evidence="3">1.8.4.8</ecNumber>
    </recommendedName>
    <alternativeName>
        <fullName evidence="3">3'-phosphoadenylylsulfate reductase</fullName>
    </alternativeName>
    <alternativeName>
        <fullName evidence="3">PAPS reductase, thioredoxin dependent</fullName>
    </alternativeName>
    <alternativeName>
        <fullName evidence="3">PAPS sulfotransferase</fullName>
    </alternativeName>
    <alternativeName>
        <fullName evidence="3">PAdoPS reductase</fullName>
    </alternativeName>
</protein>
<dbReference type="SUPFAM" id="SSF52402">
    <property type="entry name" value="Adenine nucleotide alpha hydrolases-like"/>
    <property type="match status" value="1"/>
</dbReference>
<dbReference type="InterPro" id="IPR002500">
    <property type="entry name" value="PAPS_reduct_dom"/>
</dbReference>
<dbReference type="InterPro" id="IPR011800">
    <property type="entry name" value="PAPS_reductase_CysH"/>
</dbReference>
<evidence type="ECO:0000256" key="3">
    <source>
        <dbReference type="HAMAP-Rule" id="MF_00063"/>
    </source>
</evidence>